<accession>A0A8S3SLN8</accession>
<gene>
    <name evidence="1" type="ORF">MEDL_35484</name>
</gene>
<reference evidence="1" key="1">
    <citation type="submission" date="2021-03" db="EMBL/GenBank/DDBJ databases">
        <authorList>
            <person name="Bekaert M."/>
        </authorList>
    </citation>
    <scope>NUCLEOTIDE SEQUENCE</scope>
</reference>
<sequence>MQQRVNAIFCNLSTLIKVCDETTSFSISILLPSKCTIHRYSNAHLLDMEHFEHTSYLHTQSVLQEQQRFIYDVDKLENSTTHPFTTVKDMAEGEWKCRHRNEEKASQVSFTKGIGPLIDIDISAENMKIDEGNRFILACFSCWVPHTKGVDIFVNNVLEDSIRYVDGQCYHKLNECSPKICTCSAGGRNFTWAYISDLSNITFTCAMRFKDEVKAMFVHQKADLTFNGTVFIKHSSTSDKESDDDNINSGKGGTYSGLIGYWILGIFV</sequence>
<comment type="caution">
    <text evidence="1">The sequence shown here is derived from an EMBL/GenBank/DDBJ whole genome shotgun (WGS) entry which is preliminary data.</text>
</comment>
<evidence type="ECO:0000313" key="1">
    <source>
        <dbReference type="EMBL" id="CAG2222114.1"/>
    </source>
</evidence>
<protein>
    <submittedName>
        <fullName evidence="1">Uncharacterized protein</fullName>
    </submittedName>
</protein>
<proteinExistence type="predicted"/>
<keyword evidence="2" id="KW-1185">Reference proteome</keyword>
<dbReference type="Proteomes" id="UP000683360">
    <property type="component" value="Unassembled WGS sequence"/>
</dbReference>
<organism evidence="1 2">
    <name type="scientific">Mytilus edulis</name>
    <name type="common">Blue mussel</name>
    <dbReference type="NCBI Taxonomy" id="6550"/>
    <lineage>
        <taxon>Eukaryota</taxon>
        <taxon>Metazoa</taxon>
        <taxon>Spiralia</taxon>
        <taxon>Lophotrochozoa</taxon>
        <taxon>Mollusca</taxon>
        <taxon>Bivalvia</taxon>
        <taxon>Autobranchia</taxon>
        <taxon>Pteriomorphia</taxon>
        <taxon>Mytilida</taxon>
        <taxon>Mytiloidea</taxon>
        <taxon>Mytilidae</taxon>
        <taxon>Mytilinae</taxon>
        <taxon>Mytilus</taxon>
    </lineage>
</organism>
<evidence type="ECO:0000313" key="2">
    <source>
        <dbReference type="Proteomes" id="UP000683360"/>
    </source>
</evidence>
<dbReference type="EMBL" id="CAJPWZ010001725">
    <property type="protein sequence ID" value="CAG2222114.1"/>
    <property type="molecule type" value="Genomic_DNA"/>
</dbReference>
<dbReference type="AlphaFoldDB" id="A0A8S3SLN8"/>
<name>A0A8S3SLN8_MYTED</name>